<dbReference type="KEGG" id="rme:Rmet_6080"/>
<dbReference type="EMBL" id="CP000354">
    <property type="protein sequence ID" value="ABF12939.1"/>
    <property type="molecule type" value="Genomic_DNA"/>
</dbReference>
<reference evidence="2" key="1">
    <citation type="journal article" date="2010" name="PLoS ONE">
        <title>The complete genome sequence of Cupriavidus metallidurans strain CH34, a master survivalist in harsh and anthropogenic environments.</title>
        <authorList>
            <person name="Janssen P.J."/>
            <person name="Van Houdt R."/>
            <person name="Moors H."/>
            <person name="Monsieurs P."/>
            <person name="Morin N."/>
            <person name="Michaux A."/>
            <person name="Benotmane M.A."/>
            <person name="Leys N."/>
            <person name="Vallaeys T."/>
            <person name="Lapidus A."/>
            <person name="Monchy S."/>
            <person name="Medigue C."/>
            <person name="Taghavi S."/>
            <person name="McCorkle S."/>
            <person name="Dunn J."/>
            <person name="van der Lelie D."/>
            <person name="Mergeay M."/>
        </authorList>
    </citation>
    <scope>NUCLEOTIDE SEQUENCE [LARGE SCALE GENOMIC DNA]</scope>
    <source>
        <strain evidence="2">ATCC 43123 / DSM 2839 / NBRC 102507 / CH34</strain>
    </source>
</reference>
<keyword evidence="2" id="KW-1185">Reference proteome</keyword>
<proteinExistence type="predicted"/>
<protein>
    <submittedName>
        <fullName evidence="1">Uncharacterized protein</fullName>
    </submittedName>
</protein>
<evidence type="ECO:0000313" key="2">
    <source>
        <dbReference type="Proteomes" id="UP000002429"/>
    </source>
</evidence>
<dbReference type="HOGENOM" id="CLU_515671_0_0_4"/>
<keyword evidence="1" id="KW-0614">Plasmid</keyword>
<sequence>MHTSHAAQNGRLSMPALAHPYGSNGFWNDLARRLEPFLGNVKVCLGGNWYDRFEDLFTKPDFETVAIAEGGLPQARYLIELQNSADVLASRYDWLMAGASEAECVAALLDMCRDSDQWPTAISRAHNILAFSRDNVPFAEIRPVPEPPRWSSATLDRAEHALGRLHKNGDSEKEFANRIKRWPGFESVQVGDREQTTPQWGHWPSPAEWLILARQLLSIAGATEAGTAQAQALVAAIFDVASWHHLCGLMPGCRDAQWWALQGPFLTSLGRNSEDERVFPGPVEAFMDFITRGTKLSPDDGPWTARISWPLEMPYITLESERRHDGGPYPLPILGASMEAVCHTSARPESLAAIASPLSTNDLEGVLACFVIDPNDDSYSTRIFHRANFGGLLCKGFVTSDGPYITCGDGWMDSTPLGVSMLRKFQPHPKNGRPQKEGWWLVKYSSEARVDLTRFSETQIQQLSKEFGIVVAGEAEYGDDEERFFSSPAWSALQDWARSHPELAKDLAEGASYLPGWYQRAKRKAALH</sequence>
<name>Q1LA87_CUPMC</name>
<gene>
    <name evidence="1" type="ordered locus">Rmet_6080</name>
</gene>
<organism evidence="1 2">
    <name type="scientific">Cupriavidus metallidurans (strain ATCC 43123 / DSM 2839 / NBRC 102507 / CH34)</name>
    <name type="common">Ralstonia metallidurans</name>
    <dbReference type="NCBI Taxonomy" id="266264"/>
    <lineage>
        <taxon>Bacteria</taxon>
        <taxon>Pseudomonadati</taxon>
        <taxon>Pseudomonadota</taxon>
        <taxon>Betaproteobacteria</taxon>
        <taxon>Burkholderiales</taxon>
        <taxon>Burkholderiaceae</taxon>
        <taxon>Cupriavidus</taxon>
    </lineage>
</organism>
<dbReference type="AlphaFoldDB" id="Q1LA87"/>
<evidence type="ECO:0000313" key="1">
    <source>
        <dbReference type="EMBL" id="ABF12939.1"/>
    </source>
</evidence>
<geneLocation type="plasmid" evidence="1 2">
    <name>pMOL30</name>
</geneLocation>
<dbReference type="Proteomes" id="UP000002429">
    <property type="component" value="Plasmid pMOL30"/>
</dbReference>
<accession>Q1LA87</accession>